<dbReference type="STRING" id="1579316.RC74_11385"/>
<dbReference type="KEGG" id="hat:RC74_11385"/>
<dbReference type="Proteomes" id="UP000070371">
    <property type="component" value="Chromosome"/>
</dbReference>
<dbReference type="PANTHER" id="PTHR30126">
    <property type="entry name" value="HTH-TYPE TRANSCRIPTIONAL REGULATOR"/>
    <property type="match status" value="1"/>
</dbReference>
<proteinExistence type="inferred from homology"/>
<dbReference type="Pfam" id="PF03466">
    <property type="entry name" value="LysR_substrate"/>
    <property type="match status" value="1"/>
</dbReference>
<organism evidence="5 6">
    <name type="scientific">Falsihalocynthiibacter arcticus</name>
    <dbReference type="NCBI Taxonomy" id="1579316"/>
    <lineage>
        <taxon>Bacteria</taxon>
        <taxon>Pseudomonadati</taxon>
        <taxon>Pseudomonadota</taxon>
        <taxon>Alphaproteobacteria</taxon>
        <taxon>Rhodobacterales</taxon>
        <taxon>Roseobacteraceae</taxon>
        <taxon>Falsihalocynthiibacter</taxon>
    </lineage>
</organism>
<dbReference type="AlphaFoldDB" id="A0A126V0C9"/>
<dbReference type="GO" id="GO:0000976">
    <property type="term" value="F:transcription cis-regulatory region binding"/>
    <property type="evidence" value="ECO:0007669"/>
    <property type="project" value="TreeGrafter"/>
</dbReference>
<evidence type="ECO:0000313" key="5">
    <source>
        <dbReference type="EMBL" id="AML51788.1"/>
    </source>
</evidence>
<dbReference type="Gene3D" id="3.40.190.290">
    <property type="match status" value="1"/>
</dbReference>
<keyword evidence="3" id="KW-0804">Transcription</keyword>
<dbReference type="PANTHER" id="PTHR30126:SF91">
    <property type="entry name" value="LYSR FAMILY TRANSCRIPTIONAL REGULATOR"/>
    <property type="match status" value="1"/>
</dbReference>
<dbReference type="SUPFAM" id="SSF53850">
    <property type="entry name" value="Periplasmic binding protein-like II"/>
    <property type="match status" value="1"/>
</dbReference>
<dbReference type="InterPro" id="IPR005119">
    <property type="entry name" value="LysR_subst-bd"/>
</dbReference>
<sequence>MRGGRLEPVLTQDLLTIMRTVLAAMMHILLGNHEFAAKASSMSEGIEDNLCIAVEQSINLAPVMDLLAAFSHEFPHVTLEILTTGPNDTATSLKEGRAVLGLMTEQESYPTGFQFRGVGHSALIPICSKSHPLAKIDSVTHRDFRQHRQLVLKSRSRSVPGHVREVKSASIWYAESSGMILDLVLHGLGWAELPLSAVRSLVASDGLVQMEYAFQQSDALDGLDLVWTEQQVLGQAGQWIQNQLLMVPQDVWQAKWNIFRIDH</sequence>
<name>A0A126V0C9_9RHOB</name>
<feature type="domain" description="LysR substrate-binding" evidence="4">
    <location>
        <begin position="45"/>
        <end position="215"/>
    </location>
</feature>
<protein>
    <recommendedName>
        <fullName evidence="4">LysR substrate-binding domain-containing protein</fullName>
    </recommendedName>
</protein>
<evidence type="ECO:0000256" key="2">
    <source>
        <dbReference type="ARBA" id="ARBA00023015"/>
    </source>
</evidence>
<dbReference type="GO" id="GO:0006355">
    <property type="term" value="P:regulation of DNA-templated transcription"/>
    <property type="evidence" value="ECO:0007669"/>
    <property type="project" value="TreeGrafter"/>
</dbReference>
<evidence type="ECO:0000256" key="1">
    <source>
        <dbReference type="ARBA" id="ARBA00009437"/>
    </source>
</evidence>
<reference evidence="5 6" key="1">
    <citation type="submission" date="2016-02" db="EMBL/GenBank/DDBJ databases">
        <title>Complete genome sequence of Halocynthiibacter arcticus PAMC 20958t from arctic marine sediment.</title>
        <authorList>
            <person name="Lee Y.M."/>
            <person name="Baek K."/>
            <person name="Lee H.K."/>
            <person name="Shin S.C."/>
        </authorList>
    </citation>
    <scope>NUCLEOTIDE SEQUENCE [LARGE SCALE GENOMIC DNA]</scope>
    <source>
        <strain evidence="5">PAMC 20958</strain>
    </source>
</reference>
<keyword evidence="2" id="KW-0805">Transcription regulation</keyword>
<evidence type="ECO:0000259" key="4">
    <source>
        <dbReference type="Pfam" id="PF03466"/>
    </source>
</evidence>
<comment type="similarity">
    <text evidence="1">Belongs to the LysR transcriptional regulatory family.</text>
</comment>
<evidence type="ECO:0000313" key="6">
    <source>
        <dbReference type="Proteomes" id="UP000070371"/>
    </source>
</evidence>
<dbReference type="EMBL" id="CP014327">
    <property type="protein sequence ID" value="AML51788.1"/>
    <property type="molecule type" value="Genomic_DNA"/>
</dbReference>
<accession>A0A126V0C9</accession>
<evidence type="ECO:0000256" key="3">
    <source>
        <dbReference type="ARBA" id="ARBA00023163"/>
    </source>
</evidence>
<gene>
    <name evidence="5" type="ORF">RC74_11385</name>
</gene>
<keyword evidence="6" id="KW-1185">Reference proteome</keyword>
<dbReference type="CDD" id="cd05466">
    <property type="entry name" value="PBP2_LTTR_substrate"/>
    <property type="match status" value="1"/>
</dbReference>